<dbReference type="PANTHER" id="PTHR21581">
    <property type="entry name" value="D-ALANYL-D-ALANINE CARBOXYPEPTIDASE"/>
    <property type="match status" value="1"/>
</dbReference>
<feature type="active site" description="Proton acceptor" evidence="13">
    <location>
        <position position="65"/>
    </location>
</feature>
<gene>
    <name evidence="17" type="ORF">BHF71_03615</name>
</gene>
<comment type="similarity">
    <text evidence="3 15">Belongs to the peptidase S11 family.</text>
</comment>
<evidence type="ECO:0000259" key="16">
    <source>
        <dbReference type="SMART" id="SM00936"/>
    </source>
</evidence>
<evidence type="ECO:0000256" key="10">
    <source>
        <dbReference type="ARBA" id="ARBA00022984"/>
    </source>
</evidence>
<dbReference type="Gene3D" id="2.60.410.10">
    <property type="entry name" value="D-Ala-D-Ala carboxypeptidase, C-terminal domain"/>
    <property type="match status" value="1"/>
</dbReference>
<dbReference type="EMBL" id="MIJF01000067">
    <property type="protein sequence ID" value="OEF97236.1"/>
    <property type="molecule type" value="Genomic_DNA"/>
</dbReference>
<evidence type="ECO:0000256" key="11">
    <source>
        <dbReference type="ARBA" id="ARBA00023316"/>
    </source>
</evidence>
<evidence type="ECO:0000256" key="6">
    <source>
        <dbReference type="ARBA" id="ARBA00022670"/>
    </source>
</evidence>
<evidence type="ECO:0000256" key="1">
    <source>
        <dbReference type="ARBA" id="ARBA00003217"/>
    </source>
</evidence>
<evidence type="ECO:0000256" key="2">
    <source>
        <dbReference type="ARBA" id="ARBA00004752"/>
    </source>
</evidence>
<sequence>MLRKRIIYLFIGIFISYMVVLPSVYAEEVDLATNAKSAILIDQDTGTILFEKNSHQPLPPASLTKIMTMLLVMEAIDSGKITLDDKVRVSEYAASMGGSQIFLEAGEEMSVRDLLKGVAVASGNDASVALAEYIAGSEEAFVAKMNEKAKELGLKNTHFMNSNGLPVKNHYTSAYDIAVISRELLKYEQITRYTGIYQDYLRKNTKNPFWLVNTNRLVRFYKGVDGLKTGYTTEAKFCLAATAKRGKFRVIAVVMGAPSTKIRNKEVSRLLDYAFSQYKNEVIYEKNQPVINAKVSKGKKDYVSLITPYQISVLMKKEEKLTNYEKVIIVDENIIAPIEKGEVLGKLQTIKDGKVVQTFPLIAEENINKASLWDMIKKTTKSQLLLSKNSE</sequence>
<proteinExistence type="inferred from homology"/>
<dbReference type="Proteomes" id="UP000243739">
    <property type="component" value="Unassembled WGS sequence"/>
</dbReference>
<organism evidence="17 18">
    <name type="scientific">Vulcanibacillus modesticaldus</name>
    <dbReference type="NCBI Taxonomy" id="337097"/>
    <lineage>
        <taxon>Bacteria</taxon>
        <taxon>Bacillati</taxon>
        <taxon>Bacillota</taxon>
        <taxon>Bacilli</taxon>
        <taxon>Bacillales</taxon>
        <taxon>Bacillaceae</taxon>
        <taxon>Vulcanibacillus</taxon>
    </lineage>
</organism>
<dbReference type="SMART" id="SM00936">
    <property type="entry name" value="PBP5_C"/>
    <property type="match status" value="1"/>
</dbReference>
<comment type="catalytic activity">
    <reaction evidence="12">
        <text>Preferential cleavage: (Ac)2-L-Lys-D-Ala-|-D-Ala. Also transpeptidation of peptidyl-alanyl moieties that are N-acyl substituents of D-alanine.</text>
        <dbReference type="EC" id="3.4.16.4"/>
    </reaction>
</comment>
<dbReference type="OrthoDB" id="9791132at2"/>
<keyword evidence="11" id="KW-0961">Cell wall biogenesis/degradation</keyword>
<dbReference type="STRING" id="337097.BHF71_03615"/>
<evidence type="ECO:0000256" key="12">
    <source>
        <dbReference type="ARBA" id="ARBA00034000"/>
    </source>
</evidence>
<dbReference type="EC" id="3.4.16.4" evidence="4"/>
<keyword evidence="18" id="KW-1185">Reference proteome</keyword>
<evidence type="ECO:0000256" key="3">
    <source>
        <dbReference type="ARBA" id="ARBA00007164"/>
    </source>
</evidence>
<dbReference type="Pfam" id="PF07943">
    <property type="entry name" value="PBP5_C"/>
    <property type="match status" value="1"/>
</dbReference>
<feature type="active site" description="Acyl-ester intermediate" evidence="13">
    <location>
        <position position="62"/>
    </location>
</feature>
<dbReference type="GO" id="GO:0071555">
    <property type="term" value="P:cell wall organization"/>
    <property type="evidence" value="ECO:0007669"/>
    <property type="project" value="UniProtKB-KW"/>
</dbReference>
<dbReference type="InterPro" id="IPR012907">
    <property type="entry name" value="Peptidase_S11_C"/>
</dbReference>
<dbReference type="Gene3D" id="3.40.710.10">
    <property type="entry name" value="DD-peptidase/beta-lactamase superfamily"/>
    <property type="match status" value="1"/>
</dbReference>
<keyword evidence="7" id="KW-0732">Signal</keyword>
<protein>
    <recommendedName>
        <fullName evidence="4">serine-type D-Ala-D-Ala carboxypeptidase</fullName>
        <ecNumber evidence="4">3.4.16.4</ecNumber>
    </recommendedName>
</protein>
<evidence type="ECO:0000313" key="18">
    <source>
        <dbReference type="Proteomes" id="UP000243739"/>
    </source>
</evidence>
<reference evidence="17 18" key="1">
    <citation type="submission" date="2016-09" db="EMBL/GenBank/DDBJ databases">
        <title>Draft genome sequence for the type strain of Vulcanibacillus modesticaldus BR, a strictly anaerobic, moderately thermophilic, and nitrate-reducing bacterium from deep sea-hydrothermal vents of the Mid-Atlantic Ridge.</title>
        <authorList>
            <person name="Abin C.A."/>
            <person name="Hollibaugh J.T."/>
        </authorList>
    </citation>
    <scope>NUCLEOTIDE SEQUENCE [LARGE SCALE GENOMIC DNA]</scope>
    <source>
        <strain evidence="17 18">BR</strain>
    </source>
</reference>
<keyword evidence="8" id="KW-0378">Hydrolase</keyword>
<dbReference type="UniPathway" id="UPA00219"/>
<dbReference type="SUPFAM" id="SSF69189">
    <property type="entry name" value="Penicillin-binding protein associated domain"/>
    <property type="match status" value="1"/>
</dbReference>
<keyword evidence="9" id="KW-0133">Cell shape</keyword>
<keyword evidence="5 17" id="KW-0121">Carboxypeptidase</keyword>
<evidence type="ECO:0000256" key="15">
    <source>
        <dbReference type="RuleBase" id="RU004016"/>
    </source>
</evidence>
<evidence type="ECO:0000256" key="8">
    <source>
        <dbReference type="ARBA" id="ARBA00022801"/>
    </source>
</evidence>
<dbReference type="AlphaFoldDB" id="A0A1D2YSG9"/>
<dbReference type="GO" id="GO:0009002">
    <property type="term" value="F:serine-type D-Ala-D-Ala carboxypeptidase activity"/>
    <property type="evidence" value="ECO:0007669"/>
    <property type="project" value="UniProtKB-EC"/>
</dbReference>
<dbReference type="InterPro" id="IPR018044">
    <property type="entry name" value="Peptidase_S11"/>
</dbReference>
<feature type="domain" description="Peptidase S11 D-Ala-D-Ala carboxypeptidase A C-terminal" evidence="16">
    <location>
        <begin position="278"/>
        <end position="369"/>
    </location>
</feature>
<dbReference type="GO" id="GO:0009252">
    <property type="term" value="P:peptidoglycan biosynthetic process"/>
    <property type="evidence" value="ECO:0007669"/>
    <property type="project" value="UniProtKB-UniPathway"/>
</dbReference>
<evidence type="ECO:0000256" key="7">
    <source>
        <dbReference type="ARBA" id="ARBA00022729"/>
    </source>
</evidence>
<evidence type="ECO:0000256" key="4">
    <source>
        <dbReference type="ARBA" id="ARBA00012448"/>
    </source>
</evidence>
<dbReference type="InterPro" id="IPR001967">
    <property type="entry name" value="Peptidase_S11_N"/>
</dbReference>
<feature type="binding site" evidence="14">
    <location>
        <position position="228"/>
    </location>
    <ligand>
        <name>substrate</name>
    </ligand>
</feature>
<dbReference type="InterPro" id="IPR015956">
    <property type="entry name" value="Peniciliin-bd_prot_C_sf"/>
</dbReference>
<dbReference type="PRINTS" id="PR00725">
    <property type="entry name" value="DADACBPTASE1"/>
</dbReference>
<comment type="function">
    <text evidence="1">Removes C-terminal D-alanyl residues from sugar-peptide cell wall precursors.</text>
</comment>
<keyword evidence="10" id="KW-0573">Peptidoglycan synthesis</keyword>
<evidence type="ECO:0000256" key="14">
    <source>
        <dbReference type="PIRSR" id="PIRSR618044-2"/>
    </source>
</evidence>
<dbReference type="InterPro" id="IPR012338">
    <property type="entry name" value="Beta-lactam/transpept-like"/>
</dbReference>
<evidence type="ECO:0000256" key="13">
    <source>
        <dbReference type="PIRSR" id="PIRSR618044-1"/>
    </source>
</evidence>
<dbReference type="Pfam" id="PF00768">
    <property type="entry name" value="Peptidase_S11"/>
    <property type="match status" value="1"/>
</dbReference>
<accession>A0A1D2YSG9</accession>
<dbReference type="GO" id="GO:0006508">
    <property type="term" value="P:proteolysis"/>
    <property type="evidence" value="ECO:0007669"/>
    <property type="project" value="UniProtKB-KW"/>
</dbReference>
<evidence type="ECO:0000256" key="9">
    <source>
        <dbReference type="ARBA" id="ARBA00022960"/>
    </source>
</evidence>
<evidence type="ECO:0000256" key="5">
    <source>
        <dbReference type="ARBA" id="ARBA00022645"/>
    </source>
</evidence>
<dbReference type="GO" id="GO:0008360">
    <property type="term" value="P:regulation of cell shape"/>
    <property type="evidence" value="ECO:0007669"/>
    <property type="project" value="UniProtKB-KW"/>
</dbReference>
<dbReference type="SUPFAM" id="SSF56601">
    <property type="entry name" value="beta-lactamase/transpeptidase-like"/>
    <property type="match status" value="1"/>
</dbReference>
<feature type="active site" evidence="13">
    <location>
        <position position="122"/>
    </location>
</feature>
<dbReference type="PANTHER" id="PTHR21581:SF6">
    <property type="entry name" value="TRAFFICKING PROTEIN PARTICLE COMPLEX SUBUNIT 12"/>
    <property type="match status" value="1"/>
</dbReference>
<dbReference type="InterPro" id="IPR037167">
    <property type="entry name" value="Peptidase_S11_C_sf"/>
</dbReference>
<keyword evidence="6" id="KW-0645">Protease</keyword>
<evidence type="ECO:0000313" key="17">
    <source>
        <dbReference type="EMBL" id="OEF97236.1"/>
    </source>
</evidence>
<comment type="pathway">
    <text evidence="2">Cell wall biogenesis; peptidoglycan biosynthesis.</text>
</comment>
<dbReference type="RefSeq" id="WP_069657449.1">
    <property type="nucleotide sequence ID" value="NZ_MIJF01000067.1"/>
</dbReference>
<name>A0A1D2YSG9_9BACI</name>
<comment type="caution">
    <text evidence="17">The sequence shown here is derived from an EMBL/GenBank/DDBJ whole genome shotgun (WGS) entry which is preliminary data.</text>
</comment>